<keyword evidence="2" id="KW-1185">Reference proteome</keyword>
<evidence type="ECO:0000313" key="1">
    <source>
        <dbReference type="EMBL" id="MFC0844690.1"/>
    </source>
</evidence>
<evidence type="ECO:0000313" key="2">
    <source>
        <dbReference type="Proteomes" id="UP001589887"/>
    </source>
</evidence>
<dbReference type="RefSeq" id="WP_394319099.1">
    <property type="nucleotide sequence ID" value="NZ_JBHMQV010000009.1"/>
</dbReference>
<reference evidence="1 2" key="1">
    <citation type="submission" date="2024-09" db="EMBL/GenBank/DDBJ databases">
        <authorList>
            <person name="Sun Q."/>
            <person name="Mori K."/>
        </authorList>
    </citation>
    <scope>NUCLEOTIDE SEQUENCE [LARGE SCALE GENOMIC DNA]</scope>
    <source>
        <strain evidence="1 2">JCM 4557</strain>
    </source>
</reference>
<accession>A0ABV6TFX0</accession>
<sequence length="80" mass="8665">MTTSSSRSWHLLDRNVVAEAGPGVQLVVERTDGACLAYPHVRAHDAVRVLAVHQGRIATVVQDHYLHGPLQADLPGGPHR</sequence>
<dbReference type="Proteomes" id="UP001589887">
    <property type="component" value="Unassembled WGS sequence"/>
</dbReference>
<organism evidence="1 2">
    <name type="scientific">Streptomyces noboritoensis</name>
    <dbReference type="NCBI Taxonomy" id="67337"/>
    <lineage>
        <taxon>Bacteria</taxon>
        <taxon>Bacillati</taxon>
        <taxon>Actinomycetota</taxon>
        <taxon>Actinomycetes</taxon>
        <taxon>Kitasatosporales</taxon>
        <taxon>Streptomycetaceae</taxon>
        <taxon>Streptomyces</taxon>
    </lineage>
</organism>
<protein>
    <submittedName>
        <fullName evidence="1">Uncharacterized protein</fullName>
    </submittedName>
</protein>
<dbReference type="EMBL" id="JBHMQV010000009">
    <property type="protein sequence ID" value="MFC0844690.1"/>
    <property type="molecule type" value="Genomic_DNA"/>
</dbReference>
<gene>
    <name evidence="1" type="ORF">ACFH04_13375</name>
</gene>
<comment type="caution">
    <text evidence="1">The sequence shown here is derived from an EMBL/GenBank/DDBJ whole genome shotgun (WGS) entry which is preliminary data.</text>
</comment>
<name>A0ABV6TFX0_9ACTN</name>
<proteinExistence type="predicted"/>